<dbReference type="Proteomes" id="UP001175001">
    <property type="component" value="Unassembled WGS sequence"/>
</dbReference>
<proteinExistence type="predicted"/>
<protein>
    <submittedName>
        <fullName evidence="1">Uncharacterized protein</fullName>
    </submittedName>
</protein>
<gene>
    <name evidence="1" type="ORF">DIS24_g7529</name>
</gene>
<dbReference type="AlphaFoldDB" id="A0AA39Y9U5"/>
<comment type="caution">
    <text evidence="1">The sequence shown here is derived from an EMBL/GenBank/DDBJ whole genome shotgun (WGS) entry which is preliminary data.</text>
</comment>
<reference evidence="1" key="1">
    <citation type="submission" date="2023-06" db="EMBL/GenBank/DDBJ databases">
        <title>Multi-omics analyses reveal the molecular pathogenesis toolkit of Lasiodiplodia hormozganensis, a cross-kingdom pathogen.</title>
        <authorList>
            <person name="Felix C."/>
            <person name="Meneses R."/>
            <person name="Goncalves M.F.M."/>
            <person name="Tilleman L."/>
            <person name="Duarte A.S."/>
            <person name="Jorrin-Novo J.V."/>
            <person name="Van De Peer Y."/>
            <person name="Deforce D."/>
            <person name="Van Nieuwerburgh F."/>
            <person name="Esteves A.C."/>
            <person name="Alves A."/>
        </authorList>
    </citation>
    <scope>NUCLEOTIDE SEQUENCE</scope>
    <source>
        <strain evidence="1">CBS 339.90</strain>
    </source>
</reference>
<keyword evidence="2" id="KW-1185">Reference proteome</keyword>
<name>A0AA39Y9U5_9PEZI</name>
<organism evidence="1 2">
    <name type="scientific">Lasiodiplodia hormozganensis</name>
    <dbReference type="NCBI Taxonomy" id="869390"/>
    <lineage>
        <taxon>Eukaryota</taxon>
        <taxon>Fungi</taxon>
        <taxon>Dikarya</taxon>
        <taxon>Ascomycota</taxon>
        <taxon>Pezizomycotina</taxon>
        <taxon>Dothideomycetes</taxon>
        <taxon>Dothideomycetes incertae sedis</taxon>
        <taxon>Botryosphaeriales</taxon>
        <taxon>Botryosphaeriaceae</taxon>
        <taxon>Lasiodiplodia</taxon>
    </lineage>
</organism>
<dbReference type="EMBL" id="JAUJDW010000046">
    <property type="protein sequence ID" value="KAK0647636.1"/>
    <property type="molecule type" value="Genomic_DNA"/>
</dbReference>
<evidence type="ECO:0000313" key="2">
    <source>
        <dbReference type="Proteomes" id="UP001175001"/>
    </source>
</evidence>
<evidence type="ECO:0000313" key="1">
    <source>
        <dbReference type="EMBL" id="KAK0647636.1"/>
    </source>
</evidence>
<accession>A0AA39Y9U5</accession>
<sequence length="98" mass="11358">MDLTPSAYDAFRELAKAVKPDEVIKPTRYWVAVLFQDRNPSEATEQSDFLWIKGNGKTTIEAIHKVYRTRYENEPDDFELHLGPMVTKKTDKLADLNK</sequence>